<evidence type="ECO:0000313" key="3">
    <source>
        <dbReference type="Proteomes" id="UP000626148"/>
    </source>
</evidence>
<dbReference type="PANTHER" id="PTHR36180">
    <property type="entry name" value="DNA-BINDING PROTEIN-RELATED-RELATED"/>
    <property type="match status" value="1"/>
</dbReference>
<dbReference type="SMART" id="SM01040">
    <property type="entry name" value="Bro-N"/>
    <property type="match status" value="1"/>
</dbReference>
<reference evidence="2" key="1">
    <citation type="journal article" date="2014" name="Int. J. Syst. Evol. Microbiol.">
        <title>Complete genome sequence of Corynebacterium casei LMG S-19264T (=DSM 44701T), isolated from a smear-ripened cheese.</title>
        <authorList>
            <consortium name="US DOE Joint Genome Institute (JGI-PGF)"/>
            <person name="Walter F."/>
            <person name="Albersmeier A."/>
            <person name="Kalinowski J."/>
            <person name="Ruckert C."/>
        </authorList>
    </citation>
    <scope>NUCLEOTIDE SEQUENCE</scope>
    <source>
        <strain evidence="2">KCTC 22169</strain>
    </source>
</reference>
<gene>
    <name evidence="2" type="ORF">GCM10007392_26280</name>
</gene>
<dbReference type="PROSITE" id="PS51750">
    <property type="entry name" value="BRO_N"/>
    <property type="match status" value="1"/>
</dbReference>
<dbReference type="Pfam" id="PF02498">
    <property type="entry name" value="Bro-N"/>
    <property type="match status" value="1"/>
</dbReference>
<dbReference type="EMBL" id="BMXR01000006">
    <property type="protein sequence ID" value="GGX57459.1"/>
    <property type="molecule type" value="Genomic_DNA"/>
</dbReference>
<protein>
    <recommendedName>
        <fullName evidence="1">Bro-N domain-containing protein</fullName>
    </recommendedName>
</protein>
<name>A0A918NC34_9GAMM</name>
<dbReference type="RefSeq" id="WP_189609351.1">
    <property type="nucleotide sequence ID" value="NZ_BMXR01000006.1"/>
</dbReference>
<feature type="domain" description="Bro-N" evidence="1">
    <location>
        <begin position="1"/>
        <end position="108"/>
    </location>
</feature>
<comment type="caution">
    <text evidence="2">The sequence shown here is derived from an EMBL/GenBank/DDBJ whole genome shotgun (WGS) entry which is preliminary data.</text>
</comment>
<keyword evidence="3" id="KW-1185">Reference proteome</keyword>
<accession>A0A918NC34</accession>
<dbReference type="InterPro" id="IPR003497">
    <property type="entry name" value="BRO_N_domain"/>
</dbReference>
<organism evidence="2 3">
    <name type="scientific">Saccharospirillum salsuginis</name>
    <dbReference type="NCBI Taxonomy" id="418750"/>
    <lineage>
        <taxon>Bacteria</taxon>
        <taxon>Pseudomonadati</taxon>
        <taxon>Pseudomonadota</taxon>
        <taxon>Gammaproteobacteria</taxon>
        <taxon>Oceanospirillales</taxon>
        <taxon>Saccharospirillaceae</taxon>
        <taxon>Saccharospirillum</taxon>
    </lineage>
</organism>
<dbReference type="AlphaFoldDB" id="A0A918NC34"/>
<sequence length="249" mass="27800">MHSHSSVPLSFTFEQHPIHVIRRTGQVWFVAADIINALNLPDSPAMTAGLADHEVVRALLPEACGLQGAALVTEAGLYRLMNLADKPLLKRFTRWLLREVMPTVHDPAFVPRPSVERTASLRPTAERTPETVYDLDYVKDLRQDPTQIANAGWWQFQRLGGGSFSNDWGVGSYDQGEHFFRQTHQLVKTNPGDAEDALTHSLVHCMSGFVKGHGLRGCELAFCRLVSRAAVAWMRASELNDWPPVFSTD</sequence>
<evidence type="ECO:0000259" key="1">
    <source>
        <dbReference type="PROSITE" id="PS51750"/>
    </source>
</evidence>
<reference evidence="2" key="2">
    <citation type="submission" date="2020-09" db="EMBL/GenBank/DDBJ databases">
        <authorList>
            <person name="Sun Q."/>
            <person name="Kim S."/>
        </authorList>
    </citation>
    <scope>NUCLEOTIDE SEQUENCE</scope>
    <source>
        <strain evidence="2">KCTC 22169</strain>
    </source>
</reference>
<proteinExistence type="predicted"/>
<dbReference type="Proteomes" id="UP000626148">
    <property type="component" value="Unassembled WGS sequence"/>
</dbReference>
<evidence type="ECO:0000313" key="2">
    <source>
        <dbReference type="EMBL" id="GGX57459.1"/>
    </source>
</evidence>
<dbReference type="PANTHER" id="PTHR36180:SF2">
    <property type="entry name" value="BRO FAMILY PROTEIN"/>
    <property type="match status" value="1"/>
</dbReference>